<organism evidence="1 2">
    <name type="scientific">Hyalomma asiaticum</name>
    <name type="common">Tick</name>
    <dbReference type="NCBI Taxonomy" id="266040"/>
    <lineage>
        <taxon>Eukaryota</taxon>
        <taxon>Metazoa</taxon>
        <taxon>Ecdysozoa</taxon>
        <taxon>Arthropoda</taxon>
        <taxon>Chelicerata</taxon>
        <taxon>Arachnida</taxon>
        <taxon>Acari</taxon>
        <taxon>Parasitiformes</taxon>
        <taxon>Ixodida</taxon>
        <taxon>Ixodoidea</taxon>
        <taxon>Ixodidae</taxon>
        <taxon>Hyalomminae</taxon>
        <taxon>Hyalomma</taxon>
    </lineage>
</organism>
<dbReference type="EMBL" id="CM023484">
    <property type="protein sequence ID" value="KAH6932924.1"/>
    <property type="molecule type" value="Genomic_DNA"/>
</dbReference>
<comment type="caution">
    <text evidence="1">The sequence shown here is derived from an EMBL/GenBank/DDBJ whole genome shotgun (WGS) entry which is preliminary data.</text>
</comment>
<evidence type="ECO:0000313" key="2">
    <source>
        <dbReference type="Proteomes" id="UP000821845"/>
    </source>
</evidence>
<keyword evidence="2" id="KW-1185">Reference proteome</keyword>
<proteinExistence type="predicted"/>
<evidence type="ECO:0000313" key="1">
    <source>
        <dbReference type="EMBL" id="KAH6932924.1"/>
    </source>
</evidence>
<name>A0ACB7SG84_HYAAI</name>
<accession>A0ACB7SG84</accession>
<reference evidence="1" key="1">
    <citation type="submission" date="2020-05" db="EMBL/GenBank/DDBJ databases">
        <title>Large-scale comparative analyses of tick genomes elucidate their genetic diversity and vector capacities.</title>
        <authorList>
            <person name="Jia N."/>
            <person name="Wang J."/>
            <person name="Shi W."/>
            <person name="Du L."/>
            <person name="Sun Y."/>
            <person name="Zhan W."/>
            <person name="Jiang J."/>
            <person name="Wang Q."/>
            <person name="Zhang B."/>
            <person name="Ji P."/>
            <person name="Sakyi L.B."/>
            <person name="Cui X."/>
            <person name="Yuan T."/>
            <person name="Jiang B."/>
            <person name="Yang W."/>
            <person name="Lam T.T.-Y."/>
            <person name="Chang Q."/>
            <person name="Ding S."/>
            <person name="Wang X."/>
            <person name="Zhu J."/>
            <person name="Ruan X."/>
            <person name="Zhao L."/>
            <person name="Wei J."/>
            <person name="Que T."/>
            <person name="Du C."/>
            <person name="Cheng J."/>
            <person name="Dai P."/>
            <person name="Han X."/>
            <person name="Huang E."/>
            <person name="Gao Y."/>
            <person name="Liu J."/>
            <person name="Shao H."/>
            <person name="Ye R."/>
            <person name="Li L."/>
            <person name="Wei W."/>
            <person name="Wang X."/>
            <person name="Wang C."/>
            <person name="Yang T."/>
            <person name="Huo Q."/>
            <person name="Li W."/>
            <person name="Guo W."/>
            <person name="Chen H."/>
            <person name="Zhou L."/>
            <person name="Ni X."/>
            <person name="Tian J."/>
            <person name="Zhou Y."/>
            <person name="Sheng Y."/>
            <person name="Liu T."/>
            <person name="Pan Y."/>
            <person name="Xia L."/>
            <person name="Li J."/>
            <person name="Zhao F."/>
            <person name="Cao W."/>
        </authorList>
    </citation>
    <scope>NUCLEOTIDE SEQUENCE</scope>
    <source>
        <strain evidence="1">Hyas-2018</strain>
    </source>
</reference>
<sequence length="94" mass="10235">MNRVSVKDERVNRRGPYGTTARRWNAADPSVRALLFVSGGDVRNNGGSALVGAVSTPRRRREITSCPDTQFNRARSTLMTLGSSVTAASGWPWV</sequence>
<dbReference type="Proteomes" id="UP000821845">
    <property type="component" value="Chromosome 4"/>
</dbReference>
<protein>
    <submittedName>
        <fullName evidence="1">Uncharacterized protein</fullName>
    </submittedName>
</protein>
<gene>
    <name evidence="1" type="ORF">HPB50_010690</name>
</gene>